<feature type="region of interest" description="Disordered" evidence="1">
    <location>
        <begin position="97"/>
        <end position="137"/>
    </location>
</feature>
<dbReference type="EMBL" id="KB468135">
    <property type="protein sequence ID" value="PCH43163.1"/>
    <property type="molecule type" value="Genomic_DNA"/>
</dbReference>
<evidence type="ECO:0000256" key="1">
    <source>
        <dbReference type="SAM" id="MobiDB-lite"/>
    </source>
</evidence>
<gene>
    <name evidence="2" type="ORF">WOLCODRAFT_164283</name>
</gene>
<sequence>MVCALGPRARTAALRAGLHRAHGPALHRRALPQPRARDKPVDPCALRAASPSISPRVPFSTALNSTRSSDWSCITCKALLPAAAAVAHAQQRLDPACAPHSASVPGREGPEAVAPLSTARTCPASGPLAAHAQDPTF</sequence>
<reference evidence="2" key="1">
    <citation type="journal article" date="2012" name="Science">
        <title>The Paleozoic origin of enzymatic lignin decomposition reconstructed from 31 fungal genomes.</title>
        <authorList>
            <person name="Floudas D."/>
            <person name="Binder M."/>
            <person name="Riley R."/>
            <person name="Barry K."/>
            <person name="Blanchette R.A."/>
            <person name="Henrissat B."/>
            <person name="Martinez A.T."/>
            <person name="Otillar R."/>
            <person name="Spatafora J.W."/>
            <person name="Yadav J.S."/>
            <person name="Aerts A."/>
            <person name="Benoit I."/>
            <person name="Boyd A."/>
            <person name="Carlson A."/>
            <person name="Copeland A."/>
            <person name="Coutinho P.M."/>
            <person name="de Vries R.P."/>
            <person name="Ferreira P."/>
            <person name="Findley K."/>
            <person name="Foster B."/>
            <person name="Gaskell J."/>
            <person name="Glotzer D."/>
            <person name="Gorecki P."/>
            <person name="Heitman J."/>
            <person name="Hesse C."/>
            <person name="Hori C."/>
            <person name="Igarashi K."/>
            <person name="Jurgens J.A."/>
            <person name="Kallen N."/>
            <person name="Kersten P."/>
            <person name="Kohler A."/>
            <person name="Kuees U."/>
            <person name="Kumar T.K.A."/>
            <person name="Kuo A."/>
            <person name="LaButti K."/>
            <person name="Larrondo L.F."/>
            <person name="Lindquist E."/>
            <person name="Ling A."/>
            <person name="Lombard V."/>
            <person name="Lucas S."/>
            <person name="Lundell T."/>
            <person name="Martin R."/>
            <person name="McLaughlin D.J."/>
            <person name="Morgenstern I."/>
            <person name="Morin E."/>
            <person name="Murat C."/>
            <person name="Nagy L.G."/>
            <person name="Nolan M."/>
            <person name="Ohm R.A."/>
            <person name="Patyshakuliyeva A."/>
            <person name="Rokas A."/>
            <person name="Ruiz-Duenas F.J."/>
            <person name="Sabat G."/>
            <person name="Salamov A."/>
            <person name="Samejima M."/>
            <person name="Schmutz J."/>
            <person name="Slot J.C."/>
            <person name="St John F."/>
            <person name="Stenlid J."/>
            <person name="Sun H."/>
            <person name="Sun S."/>
            <person name="Syed K."/>
            <person name="Tsang A."/>
            <person name="Wiebenga A."/>
            <person name="Young D."/>
            <person name="Pisabarro A."/>
            <person name="Eastwood D.C."/>
            <person name="Martin F."/>
            <person name="Cullen D."/>
            <person name="Grigoriev I.V."/>
            <person name="Hibbett D.S."/>
        </authorList>
    </citation>
    <scope>NUCLEOTIDE SEQUENCE [LARGE SCALE GENOMIC DNA]</scope>
    <source>
        <strain evidence="2">MD-104</strain>
    </source>
</reference>
<keyword evidence="3" id="KW-1185">Reference proteome</keyword>
<protein>
    <submittedName>
        <fullName evidence="2">Uncharacterized protein</fullName>
    </submittedName>
</protein>
<evidence type="ECO:0000313" key="3">
    <source>
        <dbReference type="Proteomes" id="UP000218811"/>
    </source>
</evidence>
<accession>A0A2H3JT68</accession>
<organism evidence="2 3">
    <name type="scientific">Wolfiporia cocos (strain MD-104)</name>
    <name type="common">Brown rot fungus</name>
    <dbReference type="NCBI Taxonomy" id="742152"/>
    <lineage>
        <taxon>Eukaryota</taxon>
        <taxon>Fungi</taxon>
        <taxon>Dikarya</taxon>
        <taxon>Basidiomycota</taxon>
        <taxon>Agaricomycotina</taxon>
        <taxon>Agaricomycetes</taxon>
        <taxon>Polyporales</taxon>
        <taxon>Phaeolaceae</taxon>
        <taxon>Wolfiporia</taxon>
    </lineage>
</organism>
<evidence type="ECO:0000313" key="2">
    <source>
        <dbReference type="EMBL" id="PCH43163.1"/>
    </source>
</evidence>
<name>A0A2H3JT68_WOLCO</name>
<proteinExistence type="predicted"/>
<dbReference type="AlphaFoldDB" id="A0A2H3JT68"/>
<dbReference type="Proteomes" id="UP000218811">
    <property type="component" value="Unassembled WGS sequence"/>
</dbReference>